<dbReference type="RefSeq" id="WP_207646559.1">
    <property type="nucleotide sequence ID" value="NZ_FOHN01000045.1"/>
</dbReference>
<accession>A0A1I0G1X5</accession>
<evidence type="ECO:0000313" key="3">
    <source>
        <dbReference type="Proteomes" id="UP000199800"/>
    </source>
</evidence>
<proteinExistence type="predicted"/>
<keyword evidence="1" id="KW-0812">Transmembrane</keyword>
<evidence type="ECO:0000313" key="2">
    <source>
        <dbReference type="EMBL" id="SET64884.1"/>
    </source>
</evidence>
<evidence type="ECO:0000256" key="1">
    <source>
        <dbReference type="SAM" id="Phobius"/>
    </source>
</evidence>
<feature type="transmembrane region" description="Helical" evidence="1">
    <location>
        <begin position="25"/>
        <end position="49"/>
    </location>
</feature>
<sequence>MAYNMIDILFEHWRRRIKIIDDKRMYRVIHSVVTVFAIGIITFCDILFLSRSDIVVVKHFCNITP</sequence>
<dbReference type="Proteomes" id="UP000199800">
    <property type="component" value="Unassembled WGS sequence"/>
</dbReference>
<dbReference type="AlphaFoldDB" id="A0A1I0G1X5"/>
<keyword evidence="1" id="KW-0472">Membrane</keyword>
<protein>
    <submittedName>
        <fullName evidence="2">Uncharacterized protein</fullName>
    </submittedName>
</protein>
<organism evidence="2 3">
    <name type="scientific">[Clostridium] polysaccharolyticum</name>
    <dbReference type="NCBI Taxonomy" id="29364"/>
    <lineage>
        <taxon>Bacteria</taxon>
        <taxon>Bacillati</taxon>
        <taxon>Bacillota</taxon>
        <taxon>Clostridia</taxon>
        <taxon>Lachnospirales</taxon>
        <taxon>Lachnospiraceae</taxon>
    </lineage>
</organism>
<keyword evidence="1" id="KW-1133">Transmembrane helix</keyword>
<reference evidence="2 3" key="1">
    <citation type="submission" date="2016-10" db="EMBL/GenBank/DDBJ databases">
        <authorList>
            <person name="de Groot N.N."/>
        </authorList>
    </citation>
    <scope>NUCLEOTIDE SEQUENCE [LARGE SCALE GENOMIC DNA]</scope>
    <source>
        <strain evidence="2 3">DSM 1801</strain>
    </source>
</reference>
<name>A0A1I0G1X5_9FIRM</name>
<keyword evidence="3" id="KW-1185">Reference proteome</keyword>
<dbReference type="EMBL" id="FOHN01000045">
    <property type="protein sequence ID" value="SET64884.1"/>
    <property type="molecule type" value="Genomic_DNA"/>
</dbReference>
<gene>
    <name evidence="2" type="ORF">SAMN04487772_1452</name>
</gene>